<dbReference type="InterPro" id="IPR029030">
    <property type="entry name" value="Caspase-like_dom_sf"/>
</dbReference>
<dbReference type="PANTHER" id="PTHR48104:SF30">
    <property type="entry name" value="METACASPASE-1"/>
    <property type="match status" value="1"/>
</dbReference>
<dbReference type="CDD" id="cd18793">
    <property type="entry name" value="SF2_C_SNF"/>
    <property type="match status" value="1"/>
</dbReference>
<feature type="domain" description="Peptidase C14 caspase" evidence="4">
    <location>
        <begin position="303"/>
        <end position="413"/>
    </location>
</feature>
<dbReference type="Gene3D" id="3.40.50.300">
    <property type="entry name" value="P-loop containing nucleotide triphosphate hydrolases"/>
    <property type="match status" value="1"/>
</dbReference>
<evidence type="ECO:0000256" key="2">
    <source>
        <dbReference type="ARBA" id="ARBA00022801"/>
    </source>
</evidence>
<evidence type="ECO:0000256" key="3">
    <source>
        <dbReference type="SAM" id="MobiDB-lite"/>
    </source>
</evidence>
<sequence>MWKLSGGASVHFVASPSDESRAWTRCFAYGNPVRCSRVSVRRGWHWLRSLCEEHSSFEERQRWGRFGSKLFHVVRKLRDIAREAGGTALLGPSLFELKGSHCSRHCVRAVGQSSAEAGSCLCGVQGVLRLPGGQPDMRSKERFDASNNPVVNSFWERDDVVTSFQGAPLDSTEGPKVLLLSLQDAASGTNLTRANHVLFVHPMFASSQRLAVAYETQALGRCLRVGQTKPVYLWRFVTLGTVEEELSYRQASCVLGPIKLEQCARWRNPALSDEDVDLDDLFWGHELSMWPEIMKNPLSCNPRRKALIIGINYTGSHAQLKGAVNDAWNLQSVLRQSLLFEEDQLRLLVDSDGEPSKLSQVPSRDNILSGFQWLMDGAQPGDSLVLAFCGYGTQHPKDAEGKDCEAFLVPSDYAADLPNEWWSQARGPSAASSHGRIERPSNGHQVLGPPAGAAYRLISMLELVPQAFNFCRDAGLQN</sequence>
<accession>A0A812W3Q8</accession>
<proteinExistence type="inferred from homology"/>
<protein>
    <submittedName>
        <fullName evidence="5">MCA1 protein</fullName>
    </submittedName>
</protein>
<dbReference type="GO" id="GO:0005737">
    <property type="term" value="C:cytoplasm"/>
    <property type="evidence" value="ECO:0007669"/>
    <property type="project" value="TreeGrafter"/>
</dbReference>
<dbReference type="SUPFAM" id="SSF52540">
    <property type="entry name" value="P-loop containing nucleoside triphosphate hydrolases"/>
    <property type="match status" value="1"/>
</dbReference>
<dbReference type="InterPro" id="IPR027417">
    <property type="entry name" value="P-loop_NTPase"/>
</dbReference>
<evidence type="ECO:0000256" key="1">
    <source>
        <dbReference type="ARBA" id="ARBA00009005"/>
    </source>
</evidence>
<evidence type="ECO:0000313" key="6">
    <source>
        <dbReference type="Proteomes" id="UP000649617"/>
    </source>
</evidence>
<dbReference type="InterPro" id="IPR049730">
    <property type="entry name" value="SNF2/RAD54-like_C"/>
</dbReference>
<reference evidence="5" key="1">
    <citation type="submission" date="2021-02" db="EMBL/GenBank/DDBJ databases">
        <authorList>
            <person name="Dougan E. K."/>
            <person name="Rhodes N."/>
            <person name="Thang M."/>
            <person name="Chan C."/>
        </authorList>
    </citation>
    <scope>NUCLEOTIDE SEQUENCE</scope>
</reference>
<dbReference type="InterPro" id="IPR050452">
    <property type="entry name" value="Metacaspase"/>
</dbReference>
<organism evidence="5 6">
    <name type="scientific">Symbiodinium pilosum</name>
    <name type="common">Dinoflagellate</name>
    <dbReference type="NCBI Taxonomy" id="2952"/>
    <lineage>
        <taxon>Eukaryota</taxon>
        <taxon>Sar</taxon>
        <taxon>Alveolata</taxon>
        <taxon>Dinophyceae</taxon>
        <taxon>Suessiales</taxon>
        <taxon>Symbiodiniaceae</taxon>
        <taxon>Symbiodinium</taxon>
    </lineage>
</organism>
<dbReference type="AlphaFoldDB" id="A0A812W3Q8"/>
<dbReference type="GO" id="GO:0004197">
    <property type="term" value="F:cysteine-type endopeptidase activity"/>
    <property type="evidence" value="ECO:0007669"/>
    <property type="project" value="InterPro"/>
</dbReference>
<dbReference type="GO" id="GO:0006508">
    <property type="term" value="P:proteolysis"/>
    <property type="evidence" value="ECO:0007669"/>
    <property type="project" value="InterPro"/>
</dbReference>
<name>A0A812W3Q8_SYMPI</name>
<dbReference type="SUPFAM" id="SSF52129">
    <property type="entry name" value="Caspase-like"/>
    <property type="match status" value="1"/>
</dbReference>
<dbReference type="Gene3D" id="3.40.50.12660">
    <property type="match status" value="1"/>
</dbReference>
<dbReference type="Pfam" id="PF00656">
    <property type="entry name" value="Peptidase_C14"/>
    <property type="match status" value="1"/>
</dbReference>
<gene>
    <name evidence="5" type="primary">MCA1</name>
    <name evidence="5" type="ORF">SPIL2461_LOCUS17693</name>
</gene>
<dbReference type="Proteomes" id="UP000649617">
    <property type="component" value="Unassembled WGS sequence"/>
</dbReference>
<evidence type="ECO:0000259" key="4">
    <source>
        <dbReference type="Pfam" id="PF00656"/>
    </source>
</evidence>
<comment type="caution">
    <text evidence="5">The sequence shown here is derived from an EMBL/GenBank/DDBJ whole genome shotgun (WGS) entry which is preliminary data.</text>
</comment>
<dbReference type="EMBL" id="CAJNIZ010043316">
    <property type="protein sequence ID" value="CAE7657157.1"/>
    <property type="molecule type" value="Genomic_DNA"/>
</dbReference>
<feature type="region of interest" description="Disordered" evidence="3">
    <location>
        <begin position="425"/>
        <end position="445"/>
    </location>
</feature>
<dbReference type="InterPro" id="IPR011600">
    <property type="entry name" value="Pept_C14_caspase"/>
</dbReference>
<comment type="similarity">
    <text evidence="1">Belongs to the peptidase C14B family.</text>
</comment>
<evidence type="ECO:0000313" key="5">
    <source>
        <dbReference type="EMBL" id="CAE7657157.1"/>
    </source>
</evidence>
<dbReference type="PANTHER" id="PTHR48104">
    <property type="entry name" value="METACASPASE-4"/>
    <property type="match status" value="1"/>
</dbReference>
<keyword evidence="6" id="KW-1185">Reference proteome</keyword>
<dbReference type="OrthoDB" id="3223806at2759"/>
<keyword evidence="2" id="KW-0378">Hydrolase</keyword>